<gene>
    <name evidence="1" type="ORF">ACFO3S_26920</name>
</gene>
<protein>
    <submittedName>
        <fullName evidence="1">Uncharacterized protein</fullName>
    </submittedName>
</protein>
<sequence>MSGYDCLIMGGGAGGIGMGCALHDLGVERFVGALHTQLRSGTSGRLAAPVYLQSLHAGQVFVPVYLASTLTACLMTLWTVRKELGWSFASSLAGKQALTSLVSTGIIMLAAGR</sequence>
<proteinExistence type="predicted"/>
<evidence type="ECO:0000313" key="1">
    <source>
        <dbReference type="EMBL" id="MFC4601898.1"/>
    </source>
</evidence>
<organism evidence="1 2">
    <name type="scientific">Cohnella hongkongensis</name>
    <dbReference type="NCBI Taxonomy" id="178337"/>
    <lineage>
        <taxon>Bacteria</taxon>
        <taxon>Bacillati</taxon>
        <taxon>Bacillota</taxon>
        <taxon>Bacilli</taxon>
        <taxon>Bacillales</taxon>
        <taxon>Paenibacillaceae</taxon>
        <taxon>Cohnella</taxon>
    </lineage>
</organism>
<reference evidence="2" key="1">
    <citation type="journal article" date="2019" name="Int. J. Syst. Evol. Microbiol.">
        <title>The Global Catalogue of Microorganisms (GCM) 10K type strain sequencing project: providing services to taxonomists for standard genome sequencing and annotation.</title>
        <authorList>
            <consortium name="The Broad Institute Genomics Platform"/>
            <consortium name="The Broad Institute Genome Sequencing Center for Infectious Disease"/>
            <person name="Wu L."/>
            <person name="Ma J."/>
        </authorList>
    </citation>
    <scope>NUCLEOTIDE SEQUENCE [LARGE SCALE GENOMIC DNA]</scope>
    <source>
        <strain evidence="2">CCUG 49571</strain>
    </source>
</reference>
<dbReference type="Proteomes" id="UP001596028">
    <property type="component" value="Unassembled WGS sequence"/>
</dbReference>
<evidence type="ECO:0000313" key="2">
    <source>
        <dbReference type="Proteomes" id="UP001596028"/>
    </source>
</evidence>
<dbReference type="RefSeq" id="WP_378102613.1">
    <property type="nucleotide sequence ID" value="NZ_JBHSEP010000032.1"/>
</dbReference>
<comment type="caution">
    <text evidence="1">The sequence shown here is derived from an EMBL/GenBank/DDBJ whole genome shotgun (WGS) entry which is preliminary data.</text>
</comment>
<keyword evidence="2" id="KW-1185">Reference proteome</keyword>
<dbReference type="EMBL" id="JBHSEP010000032">
    <property type="protein sequence ID" value="MFC4601898.1"/>
    <property type="molecule type" value="Genomic_DNA"/>
</dbReference>
<name>A0ABV9FLF6_9BACL</name>
<accession>A0ABV9FLF6</accession>